<gene>
    <name evidence="3" type="ORF">Poly30_19660</name>
</gene>
<dbReference type="InterPro" id="IPR019494">
    <property type="entry name" value="FIST_C"/>
</dbReference>
<name>A0A518EQS7_9BACT</name>
<dbReference type="SMART" id="SM00897">
    <property type="entry name" value="FIST"/>
    <property type="match status" value="1"/>
</dbReference>
<evidence type="ECO:0000313" key="3">
    <source>
        <dbReference type="EMBL" id="QDV06456.1"/>
    </source>
</evidence>
<dbReference type="PANTHER" id="PTHR40252:SF2">
    <property type="entry name" value="BLR0328 PROTEIN"/>
    <property type="match status" value="1"/>
</dbReference>
<feature type="domain" description="FIST" evidence="1">
    <location>
        <begin position="85"/>
        <end position="281"/>
    </location>
</feature>
<dbReference type="InterPro" id="IPR013702">
    <property type="entry name" value="FIST_domain_N"/>
</dbReference>
<evidence type="ECO:0000313" key="4">
    <source>
        <dbReference type="Proteomes" id="UP000320390"/>
    </source>
</evidence>
<evidence type="ECO:0000259" key="2">
    <source>
        <dbReference type="SMART" id="SM01204"/>
    </source>
</evidence>
<protein>
    <submittedName>
        <fullName evidence="3">FIST N domain protein</fullName>
    </submittedName>
</protein>
<feature type="domain" description="FIST C-domain" evidence="2">
    <location>
        <begin position="282"/>
        <end position="421"/>
    </location>
</feature>
<reference evidence="3 4" key="1">
    <citation type="submission" date="2019-02" db="EMBL/GenBank/DDBJ databases">
        <title>Deep-cultivation of Planctomycetes and their phenomic and genomic characterization uncovers novel biology.</title>
        <authorList>
            <person name="Wiegand S."/>
            <person name="Jogler M."/>
            <person name="Boedeker C."/>
            <person name="Pinto D."/>
            <person name="Vollmers J."/>
            <person name="Rivas-Marin E."/>
            <person name="Kohn T."/>
            <person name="Peeters S.H."/>
            <person name="Heuer A."/>
            <person name="Rast P."/>
            <person name="Oberbeckmann S."/>
            <person name="Bunk B."/>
            <person name="Jeske O."/>
            <person name="Meyerdierks A."/>
            <person name="Storesund J.E."/>
            <person name="Kallscheuer N."/>
            <person name="Luecker S."/>
            <person name="Lage O.M."/>
            <person name="Pohl T."/>
            <person name="Merkel B.J."/>
            <person name="Hornburger P."/>
            <person name="Mueller R.-W."/>
            <person name="Bruemmer F."/>
            <person name="Labrenz M."/>
            <person name="Spormann A.M."/>
            <person name="Op den Camp H."/>
            <person name="Overmann J."/>
            <person name="Amann R."/>
            <person name="Jetten M.S.M."/>
            <person name="Mascher T."/>
            <person name="Medema M.H."/>
            <person name="Devos D.P."/>
            <person name="Kaster A.-K."/>
            <person name="Ovreas L."/>
            <person name="Rohde M."/>
            <person name="Galperin M.Y."/>
            <person name="Jogler C."/>
        </authorList>
    </citation>
    <scope>NUCLEOTIDE SEQUENCE [LARGE SCALE GENOMIC DNA]</scope>
    <source>
        <strain evidence="3 4">Poly30</strain>
    </source>
</reference>
<dbReference type="SMART" id="SM01204">
    <property type="entry name" value="FIST_C"/>
    <property type="match status" value="1"/>
</dbReference>
<dbReference type="Proteomes" id="UP000320390">
    <property type="component" value="Chromosome"/>
</dbReference>
<organism evidence="3 4">
    <name type="scientific">Saltatorellus ferox</name>
    <dbReference type="NCBI Taxonomy" id="2528018"/>
    <lineage>
        <taxon>Bacteria</taxon>
        <taxon>Pseudomonadati</taxon>
        <taxon>Planctomycetota</taxon>
        <taxon>Planctomycetia</taxon>
        <taxon>Planctomycetia incertae sedis</taxon>
        <taxon>Saltatorellus</taxon>
    </lineage>
</organism>
<keyword evidence="4" id="KW-1185">Reference proteome</keyword>
<sequence length="440" mass="46709">MAHGGDSESDERGAVKIGLRCKANEVEGFPHVAAQGFPREPMATRKTLPPPPPMLAHLGHSDDPDSLDAVNEVIDQIMTDLAGAEPKAALLFCSVEYEHQVLLDRIQEQWPGLPLVGGTSDGEFSSSLGFCEDSVLMTVFSGDDLVVHAGMGRDLSGDMDAAVKAAMEGAGMEGAQDFTPSVCLTAFAPTTDASAVISKLAKHLPDVRCPVLGGLSADHREFQRTREFFGNEVLSDSLPILLIQGKIASSWGVGSGWFPIGGEMTITSSEGSVVKEIDGRPALAVYRDNYGEVPSNSLGEYPLAFIDDSGTWVLRATLSMDHDNETLTFAGAIPVGSTVRFTQVLEEGLLSGSEESLTRALSAFEGESPSIALFFSCAARKWVLGSEAEKEIDLLKSVALDRGLTEIILAGLYCFGEIAPSHGGTKNSFHNETCVSIVLG</sequence>
<dbReference type="OrthoDB" id="9770435at2"/>
<dbReference type="Pfam" id="PF10442">
    <property type="entry name" value="FIST_C"/>
    <property type="match status" value="1"/>
</dbReference>
<dbReference type="PANTHER" id="PTHR40252">
    <property type="entry name" value="BLR0328 PROTEIN"/>
    <property type="match status" value="1"/>
</dbReference>
<proteinExistence type="predicted"/>
<accession>A0A518EQS7</accession>
<dbReference type="EMBL" id="CP036434">
    <property type="protein sequence ID" value="QDV06456.1"/>
    <property type="molecule type" value="Genomic_DNA"/>
</dbReference>
<evidence type="ECO:0000259" key="1">
    <source>
        <dbReference type="SMART" id="SM00897"/>
    </source>
</evidence>
<dbReference type="Pfam" id="PF08495">
    <property type="entry name" value="FIST"/>
    <property type="match status" value="1"/>
</dbReference>
<dbReference type="AlphaFoldDB" id="A0A518EQS7"/>